<feature type="signal peptide" evidence="1">
    <location>
        <begin position="1"/>
        <end position="21"/>
    </location>
</feature>
<evidence type="ECO:0000313" key="2">
    <source>
        <dbReference type="EMBL" id="KAF2769864.1"/>
    </source>
</evidence>
<protein>
    <submittedName>
        <fullName evidence="2">Uncharacterized protein</fullName>
    </submittedName>
</protein>
<name>A0A6G1LCB9_9PEZI</name>
<keyword evidence="1" id="KW-0732">Signal</keyword>
<proteinExistence type="predicted"/>
<feature type="chain" id="PRO_5026277211" evidence="1">
    <location>
        <begin position="22"/>
        <end position="75"/>
    </location>
</feature>
<reference evidence="2" key="1">
    <citation type="journal article" date="2020" name="Stud. Mycol.">
        <title>101 Dothideomycetes genomes: a test case for predicting lifestyles and emergence of pathogens.</title>
        <authorList>
            <person name="Haridas S."/>
            <person name="Albert R."/>
            <person name="Binder M."/>
            <person name="Bloem J."/>
            <person name="Labutti K."/>
            <person name="Salamov A."/>
            <person name="Andreopoulos B."/>
            <person name="Baker S."/>
            <person name="Barry K."/>
            <person name="Bills G."/>
            <person name="Bluhm B."/>
            <person name="Cannon C."/>
            <person name="Castanera R."/>
            <person name="Culley D."/>
            <person name="Daum C."/>
            <person name="Ezra D."/>
            <person name="Gonzalez J."/>
            <person name="Henrissat B."/>
            <person name="Kuo A."/>
            <person name="Liang C."/>
            <person name="Lipzen A."/>
            <person name="Lutzoni F."/>
            <person name="Magnuson J."/>
            <person name="Mondo S."/>
            <person name="Nolan M."/>
            <person name="Ohm R."/>
            <person name="Pangilinan J."/>
            <person name="Park H.-J."/>
            <person name="Ramirez L."/>
            <person name="Alfaro M."/>
            <person name="Sun H."/>
            <person name="Tritt A."/>
            <person name="Yoshinaga Y."/>
            <person name="Zwiers L.-H."/>
            <person name="Turgeon B."/>
            <person name="Goodwin S."/>
            <person name="Spatafora J."/>
            <person name="Crous P."/>
            <person name="Grigoriev I."/>
        </authorList>
    </citation>
    <scope>NUCLEOTIDE SEQUENCE</scope>
    <source>
        <strain evidence="2">CBS 116005</strain>
    </source>
</reference>
<keyword evidence="3" id="KW-1185">Reference proteome</keyword>
<organism evidence="2 3">
    <name type="scientific">Teratosphaeria nubilosa</name>
    <dbReference type="NCBI Taxonomy" id="161662"/>
    <lineage>
        <taxon>Eukaryota</taxon>
        <taxon>Fungi</taxon>
        <taxon>Dikarya</taxon>
        <taxon>Ascomycota</taxon>
        <taxon>Pezizomycotina</taxon>
        <taxon>Dothideomycetes</taxon>
        <taxon>Dothideomycetidae</taxon>
        <taxon>Mycosphaerellales</taxon>
        <taxon>Teratosphaeriaceae</taxon>
        <taxon>Teratosphaeria</taxon>
    </lineage>
</organism>
<accession>A0A6G1LCB9</accession>
<evidence type="ECO:0000256" key="1">
    <source>
        <dbReference type="SAM" id="SignalP"/>
    </source>
</evidence>
<dbReference type="AlphaFoldDB" id="A0A6G1LCB9"/>
<dbReference type="EMBL" id="ML995830">
    <property type="protein sequence ID" value="KAF2769864.1"/>
    <property type="molecule type" value="Genomic_DNA"/>
</dbReference>
<dbReference type="Proteomes" id="UP000799436">
    <property type="component" value="Unassembled WGS sequence"/>
</dbReference>
<gene>
    <name evidence="2" type="ORF">EJ03DRAFT_85319</name>
</gene>
<sequence>MTRTLQYLTVLCTLYLTAVTAAPGLIRPITCLKSTADSCINKSGGCCPVYDCHGRETGECYGECVDWKCTQQAFN</sequence>
<evidence type="ECO:0000313" key="3">
    <source>
        <dbReference type="Proteomes" id="UP000799436"/>
    </source>
</evidence>